<dbReference type="RefSeq" id="WP_038527689.1">
    <property type="nucleotide sequence ID" value="NZ_HG315671.1"/>
</dbReference>
<evidence type="ECO:0000313" key="2">
    <source>
        <dbReference type="Proteomes" id="UP000016160"/>
    </source>
</evidence>
<dbReference type="AlphaFoldDB" id="T2KKA8"/>
<sequence>MTLTAQQTQELLYYEIPEYPETYTAGTVVGRSIDALGFRFYWATEGLTTTDLEYKLNEDGRSTLETITHIHDLSTILRDAALQVPHIKETLKKPLTYLELRTQTLMNLKTAADLFKEAKDLEQYSLIFQSPTGVRTVPFWNAINGPIEDSVWHCGQIASFRRVTGNPLNSNVNHFMGTVRE</sequence>
<dbReference type="InterPro" id="IPR034660">
    <property type="entry name" value="DinB/YfiT-like"/>
</dbReference>
<dbReference type="eggNOG" id="COG2318">
    <property type="taxonomic scope" value="Bacteria"/>
</dbReference>
<name>T2KKA8_FORAG</name>
<organism evidence="1 2">
    <name type="scientific">Formosa agariphila (strain DSM 15362 / KCTC 12365 / LMG 23005 / KMM 3901 / M-2Alg 35-1)</name>
    <dbReference type="NCBI Taxonomy" id="1347342"/>
    <lineage>
        <taxon>Bacteria</taxon>
        <taxon>Pseudomonadati</taxon>
        <taxon>Bacteroidota</taxon>
        <taxon>Flavobacteriia</taxon>
        <taxon>Flavobacteriales</taxon>
        <taxon>Flavobacteriaceae</taxon>
        <taxon>Formosa</taxon>
    </lineage>
</organism>
<gene>
    <name evidence="1" type="ORF">BN863_7370</name>
</gene>
<dbReference type="Proteomes" id="UP000016160">
    <property type="component" value="Chromosome"/>
</dbReference>
<dbReference type="EMBL" id="HG315671">
    <property type="protein sequence ID" value="CDF78449.1"/>
    <property type="molecule type" value="Genomic_DNA"/>
</dbReference>
<reference evidence="1 2" key="1">
    <citation type="journal article" date="2013" name="Appl. Environ. Microbiol.">
        <title>The genome of the alga-associated marine flavobacterium Formosa agariphila KMM 3901T reveals a broad potential for degradation of algal polysaccharides.</title>
        <authorList>
            <person name="Mann A.J."/>
            <person name="Hahnke R.L."/>
            <person name="Huang S."/>
            <person name="Werner J."/>
            <person name="Xing P."/>
            <person name="Barbeyron T."/>
            <person name="Huettel B."/>
            <person name="Stueber K."/>
            <person name="Reinhardt R."/>
            <person name="Harder J."/>
            <person name="Gloeckner F.O."/>
            <person name="Amann R.I."/>
            <person name="Teeling H."/>
        </authorList>
    </citation>
    <scope>NUCLEOTIDE SEQUENCE [LARGE SCALE GENOMIC DNA]</scope>
    <source>
        <strain evidence="2">DSM 15362 / KCTC 12365 / LMG 23005 / KMM 3901</strain>
    </source>
</reference>
<dbReference type="STRING" id="1347342.BN863_7370"/>
<accession>T2KKA8</accession>
<evidence type="ECO:0008006" key="3">
    <source>
        <dbReference type="Google" id="ProtNLM"/>
    </source>
</evidence>
<evidence type="ECO:0000313" key="1">
    <source>
        <dbReference type="EMBL" id="CDF78449.1"/>
    </source>
</evidence>
<proteinExistence type="predicted"/>
<dbReference type="OrthoDB" id="837585at2"/>
<keyword evidence="2" id="KW-1185">Reference proteome</keyword>
<dbReference type="PATRIC" id="fig|1347342.6.peg.743"/>
<dbReference type="Gene3D" id="1.20.120.450">
    <property type="entry name" value="dinb family like domain"/>
    <property type="match status" value="1"/>
</dbReference>
<dbReference type="HOGENOM" id="CLU_1401108_0_0_10"/>
<protein>
    <recommendedName>
        <fullName evidence="3">DinB-like domain-containing protein</fullName>
    </recommendedName>
</protein>
<dbReference type="SUPFAM" id="SSF109854">
    <property type="entry name" value="DinB/YfiT-like putative metalloenzymes"/>
    <property type="match status" value="1"/>
</dbReference>